<dbReference type="InterPro" id="IPR000524">
    <property type="entry name" value="Tscrpt_reg_HTH_GntR"/>
</dbReference>
<organism evidence="5 6">
    <name type="scientific">Rhizobium oryzicola</name>
    <dbReference type="NCBI Taxonomy" id="1232668"/>
    <lineage>
        <taxon>Bacteria</taxon>
        <taxon>Pseudomonadati</taxon>
        <taxon>Pseudomonadota</taxon>
        <taxon>Alphaproteobacteria</taxon>
        <taxon>Hyphomicrobiales</taxon>
        <taxon>Rhizobiaceae</taxon>
        <taxon>Rhizobium/Agrobacterium group</taxon>
        <taxon>Rhizobium</taxon>
    </lineage>
</organism>
<sequence length="248" mass="27589">MKTDGILTQVPTLGGSIHRQTARDAVADKLTTLIATGMLRPGDELPGERELAHVLHVSRETVRGAIQILSAKGFIEVSQGTRSRIANVDLSHLPITITSSSAIDRYDLDAVHGARLLVEVHVVGEAVDKIDEATLSKLEALLETQREIGQDVMRFLMCDREFHLTIYRACGNPLLTDFVIDLYGYLMAHRRHAMAVPGAMDNSYEDHVAIVEALRRRDKPAVVEAFRQHLTRIYDTTLAMRQRARTAS</sequence>
<protein>
    <submittedName>
        <fullName evidence="5">FadR/GntR family transcriptional regulator</fullName>
    </submittedName>
</protein>
<dbReference type="Pfam" id="PF07729">
    <property type="entry name" value="FCD"/>
    <property type="match status" value="1"/>
</dbReference>
<dbReference type="PROSITE" id="PS50949">
    <property type="entry name" value="HTH_GNTR"/>
    <property type="match status" value="1"/>
</dbReference>
<evidence type="ECO:0000256" key="2">
    <source>
        <dbReference type="ARBA" id="ARBA00023125"/>
    </source>
</evidence>
<dbReference type="SMART" id="SM00895">
    <property type="entry name" value="FCD"/>
    <property type="match status" value="1"/>
</dbReference>
<dbReference type="Gene3D" id="1.10.10.10">
    <property type="entry name" value="Winged helix-like DNA-binding domain superfamily/Winged helix DNA-binding domain"/>
    <property type="match status" value="1"/>
</dbReference>
<dbReference type="InterPro" id="IPR011711">
    <property type="entry name" value="GntR_C"/>
</dbReference>
<accession>A0ABT8SWX3</accession>
<dbReference type="CDD" id="cd07377">
    <property type="entry name" value="WHTH_GntR"/>
    <property type="match status" value="1"/>
</dbReference>
<gene>
    <name evidence="5" type="ORF">Q2T52_12785</name>
</gene>
<dbReference type="Proteomes" id="UP001169006">
    <property type="component" value="Unassembled WGS sequence"/>
</dbReference>
<dbReference type="SUPFAM" id="SSF46785">
    <property type="entry name" value="Winged helix' DNA-binding domain"/>
    <property type="match status" value="1"/>
</dbReference>
<keyword evidence="6" id="KW-1185">Reference proteome</keyword>
<evidence type="ECO:0000259" key="4">
    <source>
        <dbReference type="PROSITE" id="PS50949"/>
    </source>
</evidence>
<dbReference type="RefSeq" id="WP_302077120.1">
    <property type="nucleotide sequence ID" value="NZ_JAUKWQ010000003.1"/>
</dbReference>
<reference evidence="5" key="2">
    <citation type="submission" date="2023-07" db="EMBL/GenBank/DDBJ databases">
        <authorList>
            <person name="Sun H."/>
        </authorList>
    </citation>
    <scope>NUCLEOTIDE SEQUENCE</scope>
    <source>
        <strain evidence="5">05753</strain>
    </source>
</reference>
<proteinExistence type="predicted"/>
<dbReference type="InterPro" id="IPR008920">
    <property type="entry name" value="TF_FadR/GntR_C"/>
</dbReference>
<evidence type="ECO:0000256" key="3">
    <source>
        <dbReference type="ARBA" id="ARBA00023163"/>
    </source>
</evidence>
<feature type="domain" description="HTH gntR-type" evidence="4">
    <location>
        <begin position="20"/>
        <end position="88"/>
    </location>
</feature>
<dbReference type="InterPro" id="IPR036390">
    <property type="entry name" value="WH_DNA-bd_sf"/>
</dbReference>
<dbReference type="EMBL" id="JAUKWQ010000003">
    <property type="protein sequence ID" value="MDO1582960.1"/>
    <property type="molecule type" value="Genomic_DNA"/>
</dbReference>
<keyword evidence="1" id="KW-0805">Transcription regulation</keyword>
<dbReference type="PANTHER" id="PTHR43537:SF5">
    <property type="entry name" value="UXU OPERON TRANSCRIPTIONAL REGULATOR"/>
    <property type="match status" value="1"/>
</dbReference>
<dbReference type="SMART" id="SM00345">
    <property type="entry name" value="HTH_GNTR"/>
    <property type="match status" value="1"/>
</dbReference>
<name>A0ABT8SWX3_9HYPH</name>
<evidence type="ECO:0000256" key="1">
    <source>
        <dbReference type="ARBA" id="ARBA00023015"/>
    </source>
</evidence>
<dbReference type="Gene3D" id="1.20.120.530">
    <property type="entry name" value="GntR ligand-binding domain-like"/>
    <property type="match status" value="1"/>
</dbReference>
<dbReference type="InterPro" id="IPR036388">
    <property type="entry name" value="WH-like_DNA-bd_sf"/>
</dbReference>
<comment type="caution">
    <text evidence="5">The sequence shown here is derived from an EMBL/GenBank/DDBJ whole genome shotgun (WGS) entry which is preliminary data.</text>
</comment>
<keyword evidence="3" id="KW-0804">Transcription</keyword>
<keyword evidence="2" id="KW-0238">DNA-binding</keyword>
<dbReference type="PRINTS" id="PR00035">
    <property type="entry name" value="HTHGNTR"/>
</dbReference>
<reference evidence="5" key="1">
    <citation type="journal article" date="2015" name="Int. J. Syst. Evol. Microbiol.">
        <title>Rhizobium oryzicola sp. nov., potential plant-growth-promoting endophytic bacteria isolated from rice roots.</title>
        <authorList>
            <person name="Zhang X.X."/>
            <person name="Gao J.S."/>
            <person name="Cao Y.H."/>
            <person name="Sheirdil R.A."/>
            <person name="Wang X.C."/>
            <person name="Zhang L."/>
        </authorList>
    </citation>
    <scope>NUCLEOTIDE SEQUENCE</scope>
    <source>
        <strain evidence="5">05753</strain>
    </source>
</reference>
<evidence type="ECO:0000313" key="5">
    <source>
        <dbReference type="EMBL" id="MDO1582960.1"/>
    </source>
</evidence>
<dbReference type="PANTHER" id="PTHR43537">
    <property type="entry name" value="TRANSCRIPTIONAL REGULATOR, GNTR FAMILY"/>
    <property type="match status" value="1"/>
</dbReference>
<dbReference type="Pfam" id="PF00392">
    <property type="entry name" value="GntR"/>
    <property type="match status" value="1"/>
</dbReference>
<evidence type="ECO:0000313" key="6">
    <source>
        <dbReference type="Proteomes" id="UP001169006"/>
    </source>
</evidence>
<dbReference type="SUPFAM" id="SSF48008">
    <property type="entry name" value="GntR ligand-binding domain-like"/>
    <property type="match status" value="1"/>
</dbReference>